<dbReference type="HOGENOM" id="CLU_1525680_0_0_1"/>
<name>A0A0A2LEC4_PENIT</name>
<keyword evidence="3" id="KW-1185">Reference proteome</keyword>
<evidence type="ECO:0008006" key="4">
    <source>
        <dbReference type="Google" id="ProtNLM"/>
    </source>
</evidence>
<organism evidence="2 3">
    <name type="scientific">Penicillium italicum</name>
    <name type="common">Blue mold</name>
    <dbReference type="NCBI Taxonomy" id="40296"/>
    <lineage>
        <taxon>Eukaryota</taxon>
        <taxon>Fungi</taxon>
        <taxon>Dikarya</taxon>
        <taxon>Ascomycota</taxon>
        <taxon>Pezizomycotina</taxon>
        <taxon>Eurotiomycetes</taxon>
        <taxon>Eurotiomycetidae</taxon>
        <taxon>Eurotiales</taxon>
        <taxon>Aspergillaceae</taxon>
        <taxon>Penicillium</taxon>
    </lineage>
</organism>
<comment type="caution">
    <text evidence="2">The sequence shown here is derived from an EMBL/GenBank/DDBJ whole genome shotgun (WGS) entry which is preliminary data.</text>
</comment>
<proteinExistence type="predicted"/>
<dbReference type="Proteomes" id="UP000030104">
    <property type="component" value="Unassembled WGS sequence"/>
</dbReference>
<evidence type="ECO:0000256" key="1">
    <source>
        <dbReference type="SAM" id="MobiDB-lite"/>
    </source>
</evidence>
<dbReference type="OrthoDB" id="4364826at2759"/>
<feature type="region of interest" description="Disordered" evidence="1">
    <location>
        <begin position="1"/>
        <end position="46"/>
    </location>
</feature>
<dbReference type="PhylomeDB" id="A0A0A2LEC4"/>
<evidence type="ECO:0000313" key="3">
    <source>
        <dbReference type="Proteomes" id="UP000030104"/>
    </source>
</evidence>
<dbReference type="AlphaFoldDB" id="A0A0A2LEC4"/>
<dbReference type="EMBL" id="JQGA01000146">
    <property type="protein sequence ID" value="KGO77541.1"/>
    <property type="molecule type" value="Genomic_DNA"/>
</dbReference>
<evidence type="ECO:0000313" key="2">
    <source>
        <dbReference type="EMBL" id="KGO77541.1"/>
    </source>
</evidence>
<gene>
    <name evidence="2" type="ORF">PITC_059810</name>
</gene>
<protein>
    <recommendedName>
        <fullName evidence="4">Zinc finger, C2H2</fullName>
    </recommendedName>
</protein>
<dbReference type="OMA" id="CAKRCPY"/>
<sequence>MDFKEGPWDPNIDPSLAPQFDQPTETPSEMKIEPDEASTAPTGVANGLPNASSWPFDACWHSTRPIEPTFWAPNAKLCDCPEHFETTWPAEHAILFIPDCAKRCPYCPWKTEKSAKVGSPAPMLRRHIRQYHLKDHADDFPGVTVDPLRVSVRREYVSYELTQGGRPTLENNTEEA</sequence>
<accession>A0A0A2LEC4</accession>
<reference evidence="2 3" key="1">
    <citation type="journal article" date="2015" name="Mol. Plant Microbe Interact.">
        <title>Genome, transcriptome, and functional analyses of Penicillium expansum provide new insights into secondary metabolism and pathogenicity.</title>
        <authorList>
            <person name="Ballester A.R."/>
            <person name="Marcet-Houben M."/>
            <person name="Levin E."/>
            <person name="Sela N."/>
            <person name="Selma-Lazaro C."/>
            <person name="Carmona L."/>
            <person name="Wisniewski M."/>
            <person name="Droby S."/>
            <person name="Gonzalez-Candelas L."/>
            <person name="Gabaldon T."/>
        </authorList>
    </citation>
    <scope>NUCLEOTIDE SEQUENCE [LARGE SCALE GENOMIC DNA]</scope>
    <source>
        <strain evidence="2 3">PHI-1</strain>
    </source>
</reference>